<feature type="compositionally biased region" description="Polar residues" evidence="2">
    <location>
        <begin position="70"/>
        <end position="82"/>
    </location>
</feature>
<organism evidence="5 6">
    <name type="scientific">Agrococcus citreus</name>
    <dbReference type="NCBI Taxonomy" id="84643"/>
    <lineage>
        <taxon>Bacteria</taxon>
        <taxon>Bacillati</taxon>
        <taxon>Actinomycetota</taxon>
        <taxon>Actinomycetes</taxon>
        <taxon>Micrococcales</taxon>
        <taxon>Microbacteriaceae</taxon>
        <taxon>Agrococcus</taxon>
    </lineage>
</organism>
<dbReference type="Pfam" id="PF00498">
    <property type="entry name" value="FHA"/>
    <property type="match status" value="1"/>
</dbReference>
<dbReference type="PANTHER" id="PTHR23308">
    <property type="entry name" value="NUCLEAR INHIBITOR OF PROTEIN PHOSPHATASE-1"/>
    <property type="match status" value="1"/>
</dbReference>
<accession>A0ABP4JJM9</accession>
<feature type="transmembrane region" description="Helical" evidence="3">
    <location>
        <begin position="6"/>
        <end position="28"/>
    </location>
</feature>
<dbReference type="InterPro" id="IPR000253">
    <property type="entry name" value="FHA_dom"/>
</dbReference>
<evidence type="ECO:0000256" key="3">
    <source>
        <dbReference type="SAM" id="Phobius"/>
    </source>
</evidence>
<feature type="region of interest" description="Disordered" evidence="2">
    <location>
        <begin position="54"/>
        <end position="93"/>
    </location>
</feature>
<dbReference type="CDD" id="cd00060">
    <property type="entry name" value="FHA"/>
    <property type="match status" value="1"/>
</dbReference>
<evidence type="ECO:0000313" key="6">
    <source>
        <dbReference type="Proteomes" id="UP001501266"/>
    </source>
</evidence>
<evidence type="ECO:0000256" key="2">
    <source>
        <dbReference type="SAM" id="MobiDB-lite"/>
    </source>
</evidence>
<feature type="domain" description="FHA" evidence="4">
    <location>
        <begin position="110"/>
        <end position="159"/>
    </location>
</feature>
<dbReference type="SMART" id="SM00240">
    <property type="entry name" value="FHA"/>
    <property type="match status" value="1"/>
</dbReference>
<evidence type="ECO:0000256" key="1">
    <source>
        <dbReference type="ARBA" id="ARBA00022553"/>
    </source>
</evidence>
<keyword evidence="3" id="KW-0472">Membrane</keyword>
<sequence>MTDLTLIILRIGFLALLWLFIFIVLYSLRSDLFGPRLTPLQRVAVQSQRSREAASAAPAASAPAAAEAPTTVTQRATSSSATDAGVGPRRIVITSGPRSGLELDLPETGLSIGRSSGSGLQIKDDYTSSAHAKVVRWRDQWMVQDLGSTNGTYVDGRRITEATPVRVGSSVRIGTTTFELRR</sequence>
<proteinExistence type="predicted"/>
<keyword evidence="3" id="KW-1133">Transmembrane helix</keyword>
<name>A0ABP4JJM9_9MICO</name>
<dbReference type="RefSeq" id="WP_343919629.1">
    <property type="nucleotide sequence ID" value="NZ_BAAAKK010000005.1"/>
</dbReference>
<dbReference type="EMBL" id="BAAAKK010000005">
    <property type="protein sequence ID" value="GAA1423636.1"/>
    <property type="molecule type" value="Genomic_DNA"/>
</dbReference>
<evidence type="ECO:0000313" key="5">
    <source>
        <dbReference type="EMBL" id="GAA1423636.1"/>
    </source>
</evidence>
<feature type="compositionally biased region" description="Low complexity" evidence="2">
    <location>
        <begin position="54"/>
        <end position="69"/>
    </location>
</feature>
<reference evidence="6" key="1">
    <citation type="journal article" date="2019" name="Int. J. Syst. Evol. Microbiol.">
        <title>The Global Catalogue of Microorganisms (GCM) 10K type strain sequencing project: providing services to taxonomists for standard genome sequencing and annotation.</title>
        <authorList>
            <consortium name="The Broad Institute Genomics Platform"/>
            <consortium name="The Broad Institute Genome Sequencing Center for Infectious Disease"/>
            <person name="Wu L."/>
            <person name="Ma J."/>
        </authorList>
    </citation>
    <scope>NUCLEOTIDE SEQUENCE [LARGE SCALE GENOMIC DNA]</scope>
    <source>
        <strain evidence="6">JCM 12398</strain>
    </source>
</reference>
<evidence type="ECO:0000259" key="4">
    <source>
        <dbReference type="PROSITE" id="PS50006"/>
    </source>
</evidence>
<protein>
    <submittedName>
        <fullName evidence="5">FHA domain-containing protein</fullName>
    </submittedName>
</protein>
<keyword evidence="3" id="KW-0812">Transmembrane</keyword>
<dbReference type="SUPFAM" id="SSF49879">
    <property type="entry name" value="SMAD/FHA domain"/>
    <property type="match status" value="1"/>
</dbReference>
<dbReference type="InterPro" id="IPR008984">
    <property type="entry name" value="SMAD_FHA_dom_sf"/>
</dbReference>
<dbReference type="Gene3D" id="2.60.200.20">
    <property type="match status" value="1"/>
</dbReference>
<keyword evidence="1" id="KW-0597">Phosphoprotein</keyword>
<dbReference type="PROSITE" id="PS50006">
    <property type="entry name" value="FHA_DOMAIN"/>
    <property type="match status" value="1"/>
</dbReference>
<comment type="caution">
    <text evidence="5">The sequence shown here is derived from an EMBL/GenBank/DDBJ whole genome shotgun (WGS) entry which is preliminary data.</text>
</comment>
<dbReference type="Proteomes" id="UP001501266">
    <property type="component" value="Unassembled WGS sequence"/>
</dbReference>
<gene>
    <name evidence="5" type="ORF">GCM10009640_18180</name>
</gene>
<dbReference type="InterPro" id="IPR050923">
    <property type="entry name" value="Cell_Proc_Reg/RNA_Proc"/>
</dbReference>
<keyword evidence="6" id="KW-1185">Reference proteome</keyword>